<dbReference type="GO" id="GO:0005096">
    <property type="term" value="F:GTPase activator activity"/>
    <property type="evidence" value="ECO:0007669"/>
    <property type="project" value="InterPro"/>
</dbReference>
<dbReference type="GO" id="GO:0005829">
    <property type="term" value="C:cytosol"/>
    <property type="evidence" value="ECO:0007669"/>
    <property type="project" value="TreeGrafter"/>
</dbReference>
<evidence type="ECO:0000313" key="1">
    <source>
        <dbReference type="EMBL" id="KAF0976498.1"/>
    </source>
</evidence>
<dbReference type="PANTHER" id="PTHR24113:SF15">
    <property type="entry name" value="NACHT DOMAIN-CONTAINING PROTEIN"/>
    <property type="match status" value="1"/>
</dbReference>
<sequence length="516" mass="57757">MSKLTSLNLSHVDVAENEELDLTNFSHCDTMKNLKSLNLYACRVPISSLQSLFTSEKMKNLSELIVSTPYFKSDDFIRGFAQLLTLQNSYLKHLTILDVCFMPLEGSQIHSLISSENLQHLTCLKCSRSLLDDFGVTKIATSHYMRNLRELTLCGNLFGNDGLKAITTSEWMSQLTSLRASDNKKITAQGAHDLASSPFMKNLTCLRLSRCSEIGHEGISFIASSEYLHQLTDLSLSYIHCGNEGVFHIATSETLNPLKRLSLKGNDIQDLAIQVLSQSPTMKNLTSLKLSGNLIGKESIEVLAAPTSHLNRLVTLELSLNNGLFSTPEVMQMFVNSRNMHHVTCLNLRETIPRRRRSEDALEGHECIRPLFTFLETSRNMLGNLTVLNLNGNHIGDEGVKIISQQCEHWSYHRLTSLDLTNNNITSKGVNFMTASSNFLNLFELILDDNDMDDASAIIIANSHSFKNLTTLSVHGNRIGKEGKEALTQLASQQMPKLIRLILSWHSSPKVVRKYL</sequence>
<comment type="caution">
    <text evidence="1">The sequence shown here is derived from an EMBL/GenBank/DDBJ whole genome shotgun (WGS) entry which is preliminary data.</text>
</comment>
<name>A0A6A5BQJ1_NAEFO</name>
<dbReference type="SMART" id="SM00368">
    <property type="entry name" value="LRR_RI"/>
    <property type="match status" value="4"/>
</dbReference>
<organism evidence="1 2">
    <name type="scientific">Naegleria fowleri</name>
    <name type="common">Brain eating amoeba</name>
    <dbReference type="NCBI Taxonomy" id="5763"/>
    <lineage>
        <taxon>Eukaryota</taxon>
        <taxon>Discoba</taxon>
        <taxon>Heterolobosea</taxon>
        <taxon>Tetramitia</taxon>
        <taxon>Eutetramitia</taxon>
        <taxon>Vahlkampfiidae</taxon>
        <taxon>Naegleria</taxon>
    </lineage>
</organism>
<protein>
    <submittedName>
        <fullName evidence="1">Uncharacterized protein</fullName>
    </submittedName>
</protein>
<dbReference type="Gene3D" id="3.80.10.10">
    <property type="entry name" value="Ribonuclease Inhibitor"/>
    <property type="match status" value="4"/>
</dbReference>
<dbReference type="GO" id="GO:0031267">
    <property type="term" value="F:small GTPase binding"/>
    <property type="evidence" value="ECO:0007669"/>
    <property type="project" value="TreeGrafter"/>
</dbReference>
<dbReference type="AlphaFoldDB" id="A0A6A5BQJ1"/>
<dbReference type="VEuPathDB" id="AmoebaDB:FDP41_004397"/>
<reference evidence="1 2" key="1">
    <citation type="journal article" date="2019" name="Sci. Rep.">
        <title>Nanopore sequencing improves the draft genome of the human pathogenic amoeba Naegleria fowleri.</title>
        <authorList>
            <person name="Liechti N."/>
            <person name="Schurch N."/>
            <person name="Bruggmann R."/>
            <person name="Wittwer M."/>
        </authorList>
    </citation>
    <scope>NUCLEOTIDE SEQUENCE [LARGE SCALE GENOMIC DNA]</scope>
    <source>
        <strain evidence="1 2">ATCC 30894</strain>
    </source>
</reference>
<dbReference type="GO" id="GO:0005634">
    <property type="term" value="C:nucleus"/>
    <property type="evidence" value="ECO:0007669"/>
    <property type="project" value="TreeGrafter"/>
</dbReference>
<dbReference type="SMART" id="SM00367">
    <property type="entry name" value="LRR_CC"/>
    <property type="match status" value="8"/>
</dbReference>
<dbReference type="PANTHER" id="PTHR24113">
    <property type="entry name" value="RAN GTPASE-ACTIVATING PROTEIN 1"/>
    <property type="match status" value="1"/>
</dbReference>
<dbReference type="Proteomes" id="UP000444721">
    <property type="component" value="Unassembled WGS sequence"/>
</dbReference>
<keyword evidence="2" id="KW-1185">Reference proteome</keyword>
<dbReference type="InterPro" id="IPR027038">
    <property type="entry name" value="RanGap"/>
</dbReference>
<accession>A0A6A5BQJ1</accession>
<dbReference type="Pfam" id="PF13516">
    <property type="entry name" value="LRR_6"/>
    <property type="match status" value="5"/>
</dbReference>
<dbReference type="GO" id="GO:0048471">
    <property type="term" value="C:perinuclear region of cytoplasm"/>
    <property type="evidence" value="ECO:0007669"/>
    <property type="project" value="TreeGrafter"/>
</dbReference>
<dbReference type="InterPro" id="IPR001611">
    <property type="entry name" value="Leu-rich_rpt"/>
</dbReference>
<gene>
    <name evidence="1" type="ORF">FDP41_004397</name>
</gene>
<dbReference type="GeneID" id="68111615"/>
<dbReference type="OrthoDB" id="120976at2759"/>
<proteinExistence type="predicted"/>
<evidence type="ECO:0000313" key="2">
    <source>
        <dbReference type="Proteomes" id="UP000444721"/>
    </source>
</evidence>
<dbReference type="EMBL" id="VFQX01000037">
    <property type="protein sequence ID" value="KAF0976498.1"/>
    <property type="molecule type" value="Genomic_DNA"/>
</dbReference>
<dbReference type="SUPFAM" id="SSF52047">
    <property type="entry name" value="RNI-like"/>
    <property type="match status" value="2"/>
</dbReference>
<dbReference type="VEuPathDB" id="AmoebaDB:NfTy_083870"/>
<dbReference type="InterPro" id="IPR032675">
    <property type="entry name" value="LRR_dom_sf"/>
</dbReference>
<dbReference type="InterPro" id="IPR006553">
    <property type="entry name" value="Leu-rich_rpt_Cys-con_subtyp"/>
</dbReference>
<dbReference type="GO" id="GO:0006913">
    <property type="term" value="P:nucleocytoplasmic transport"/>
    <property type="evidence" value="ECO:0007669"/>
    <property type="project" value="TreeGrafter"/>
</dbReference>
<dbReference type="RefSeq" id="XP_044561211.1">
    <property type="nucleotide sequence ID" value="XM_044707806.1"/>
</dbReference>
<dbReference type="VEuPathDB" id="AmoebaDB:NF0031780"/>